<dbReference type="OrthoDB" id="5840532at2759"/>
<evidence type="ECO:0000313" key="6">
    <source>
        <dbReference type="Proteomes" id="UP000053815"/>
    </source>
</evidence>
<keyword evidence="3" id="KW-0560">Oxidoreductase</keyword>
<keyword evidence="2" id="KW-0521">NADP</keyword>
<dbReference type="PRINTS" id="PR00081">
    <property type="entry name" value="GDHRDH"/>
</dbReference>
<dbReference type="InterPro" id="IPR036291">
    <property type="entry name" value="NAD(P)-bd_dom_sf"/>
</dbReference>
<keyword evidence="6" id="KW-1185">Reference proteome</keyword>
<name>A0A0C9MQX6_9FUNG</name>
<dbReference type="InterPro" id="IPR020904">
    <property type="entry name" value="Sc_DH/Rdtase_CS"/>
</dbReference>
<dbReference type="PROSITE" id="PS00061">
    <property type="entry name" value="ADH_SHORT"/>
    <property type="match status" value="1"/>
</dbReference>
<dbReference type="SUPFAM" id="SSF51735">
    <property type="entry name" value="NAD(P)-binding Rossmann-fold domains"/>
    <property type="match status" value="1"/>
</dbReference>
<dbReference type="EMBL" id="DF836351">
    <property type="protein sequence ID" value="GAN04398.1"/>
    <property type="molecule type" value="Genomic_DNA"/>
</dbReference>
<reference evidence="5" key="1">
    <citation type="submission" date="2014-09" db="EMBL/GenBank/DDBJ databases">
        <title>Draft genome sequence of an oleaginous Mucoromycotina fungus Mucor ambiguus NBRC6742.</title>
        <authorList>
            <person name="Takeda I."/>
            <person name="Yamane N."/>
            <person name="Morita T."/>
            <person name="Tamano K."/>
            <person name="Machida M."/>
            <person name="Baker S."/>
            <person name="Koike H."/>
        </authorList>
    </citation>
    <scope>NUCLEOTIDE SEQUENCE</scope>
    <source>
        <strain evidence="5">NBRC 6742</strain>
    </source>
</reference>
<dbReference type="GO" id="GO:0005737">
    <property type="term" value="C:cytoplasm"/>
    <property type="evidence" value="ECO:0007669"/>
    <property type="project" value="TreeGrafter"/>
</dbReference>
<organism evidence="5">
    <name type="scientific">Mucor ambiguus</name>
    <dbReference type="NCBI Taxonomy" id="91626"/>
    <lineage>
        <taxon>Eukaryota</taxon>
        <taxon>Fungi</taxon>
        <taxon>Fungi incertae sedis</taxon>
        <taxon>Mucoromycota</taxon>
        <taxon>Mucoromycotina</taxon>
        <taxon>Mucoromycetes</taxon>
        <taxon>Mucorales</taxon>
        <taxon>Mucorineae</taxon>
        <taxon>Mucoraceae</taxon>
        <taxon>Mucor</taxon>
    </lineage>
</organism>
<proteinExistence type="inferred from homology"/>
<dbReference type="PANTHER" id="PTHR44229">
    <property type="entry name" value="15-HYDROXYPROSTAGLANDIN DEHYDROGENASE [NAD(+)]"/>
    <property type="match status" value="1"/>
</dbReference>
<dbReference type="AlphaFoldDB" id="A0A0C9MQX6"/>
<gene>
    <name evidence="5" type="ORF">MAM1_0062d03858</name>
</gene>
<dbReference type="Gene3D" id="3.40.50.720">
    <property type="entry name" value="NAD(P)-binding Rossmann-like Domain"/>
    <property type="match status" value="1"/>
</dbReference>
<protein>
    <submittedName>
        <fullName evidence="5">Short-chain dehydrogenase</fullName>
    </submittedName>
</protein>
<evidence type="ECO:0000256" key="4">
    <source>
        <dbReference type="RuleBase" id="RU000363"/>
    </source>
</evidence>
<dbReference type="PRINTS" id="PR00080">
    <property type="entry name" value="SDRFAMILY"/>
</dbReference>
<evidence type="ECO:0000313" key="5">
    <source>
        <dbReference type="EMBL" id="GAN04398.1"/>
    </source>
</evidence>
<evidence type="ECO:0000256" key="1">
    <source>
        <dbReference type="ARBA" id="ARBA00006484"/>
    </source>
</evidence>
<dbReference type="STRING" id="91626.A0A0C9MQX6"/>
<dbReference type="GO" id="GO:0016616">
    <property type="term" value="F:oxidoreductase activity, acting on the CH-OH group of donors, NAD or NADP as acceptor"/>
    <property type="evidence" value="ECO:0007669"/>
    <property type="project" value="TreeGrafter"/>
</dbReference>
<accession>A0A0C9MQX6</accession>
<dbReference type="InterPro" id="IPR002347">
    <property type="entry name" value="SDR_fam"/>
</dbReference>
<sequence>MAFDGMNYGHPKSTFVQHYADVYKGEVKCKARNIKLLVLTIFRVMTILAPESLSNLNGKVAVLTGASRGIGKAVADVLVDNGCQVVIGDILVEEGEKLVADYNTKAGTKVAAFIRTDVTKYSDNQALFKLADAEFGGVDYALLNAGIASNSNSMFTPMDDAVEERMIDINTTAVIKGTKVALLHMAKRGGGAIVHLASVAGFFSAPDLASYNASKHGVIGYTRSFQLMPQICNVRVNALCPFWVETDLLPSFKSTEKDKDPYINVIMHSPRTSIKTVIDGFLTLVLDPARNTETLMALPEGLKVMKPLLPLASFHSEKSEKAQKEYLEATIPLKKAELAEAITRYGI</sequence>
<comment type="similarity">
    <text evidence="1 4">Belongs to the short-chain dehydrogenases/reductases (SDR) family.</text>
</comment>
<dbReference type="Proteomes" id="UP000053815">
    <property type="component" value="Unassembled WGS sequence"/>
</dbReference>
<evidence type="ECO:0000256" key="2">
    <source>
        <dbReference type="ARBA" id="ARBA00022857"/>
    </source>
</evidence>
<evidence type="ECO:0000256" key="3">
    <source>
        <dbReference type="ARBA" id="ARBA00023002"/>
    </source>
</evidence>
<dbReference type="Pfam" id="PF00106">
    <property type="entry name" value="adh_short"/>
    <property type="match status" value="1"/>
</dbReference>
<dbReference type="PANTHER" id="PTHR44229:SF4">
    <property type="entry name" value="15-HYDROXYPROSTAGLANDIN DEHYDROGENASE [NAD(+)]"/>
    <property type="match status" value="1"/>
</dbReference>